<dbReference type="EMBL" id="AP012157">
    <property type="protein sequence ID" value="BAK17225.1"/>
    <property type="molecule type" value="Genomic_DNA"/>
</dbReference>
<accession>F2FAQ9</accession>
<evidence type="ECO:0000256" key="2">
    <source>
        <dbReference type="ARBA" id="ARBA00023125"/>
    </source>
</evidence>
<dbReference type="SMART" id="SM00418">
    <property type="entry name" value="HTH_ARSR"/>
    <property type="match status" value="1"/>
</dbReference>
<dbReference type="Pfam" id="PF01022">
    <property type="entry name" value="HTH_5"/>
    <property type="match status" value="1"/>
</dbReference>
<name>F2FAQ9_SOLSS</name>
<sequence>MNRESNLINDEQAVEIFKALSNQIRVNILLMLKEPDNNFSPQAHVIKEKGFDGGVCVSDIHSKVGLSQSTTSQYLSILLQSGLVEMKRIGQWTYYRRNEETIKQFEKYISLKI</sequence>
<reference evidence="6" key="1">
    <citation type="submission" date="2011-04" db="EMBL/GenBank/DDBJ databases">
        <title>Genome sequence of Solibacillus silvestris StLB046.</title>
        <authorList>
            <person name="Morohoshi T."/>
            <person name="Someya N."/>
            <person name="Ikeda T."/>
        </authorList>
    </citation>
    <scope>NUCLEOTIDE SEQUENCE [LARGE SCALE GENOMIC DNA]</scope>
    <source>
        <strain evidence="6">StLB046</strain>
    </source>
</reference>
<dbReference type="PATRIC" id="fig|1002809.3.peg.2825"/>
<dbReference type="HOGENOM" id="CLU_097806_10_1_9"/>
<evidence type="ECO:0000256" key="1">
    <source>
        <dbReference type="ARBA" id="ARBA00023015"/>
    </source>
</evidence>
<dbReference type="InterPro" id="IPR036388">
    <property type="entry name" value="WH-like_DNA-bd_sf"/>
</dbReference>
<dbReference type="InterPro" id="IPR036390">
    <property type="entry name" value="WH_DNA-bd_sf"/>
</dbReference>
<protein>
    <submittedName>
        <fullName evidence="5">Predicted transcriptional regulator</fullName>
    </submittedName>
</protein>
<evidence type="ECO:0000259" key="4">
    <source>
        <dbReference type="PROSITE" id="PS50987"/>
    </source>
</evidence>
<reference evidence="5 6" key="2">
    <citation type="journal article" date="2012" name="J. Biosci. Bioeng.">
        <title>Complete genome sequence and characterization of the N-acylhomoserine lactone-degrading gene of the potato leaf-associated Solibacillus silvestris.</title>
        <authorList>
            <person name="Morohoshi T."/>
            <person name="Tominaga Y."/>
            <person name="Someya N."/>
            <person name="Ikeda T."/>
        </authorList>
    </citation>
    <scope>NUCLEOTIDE SEQUENCE [LARGE SCALE GENOMIC DNA]</scope>
    <source>
        <strain evidence="5 6">StLB046</strain>
    </source>
</reference>
<dbReference type="eggNOG" id="COG0640">
    <property type="taxonomic scope" value="Bacteria"/>
</dbReference>
<dbReference type="PANTHER" id="PTHR33154">
    <property type="entry name" value="TRANSCRIPTIONAL REGULATOR, ARSR FAMILY"/>
    <property type="match status" value="1"/>
</dbReference>
<keyword evidence="3" id="KW-0804">Transcription</keyword>
<dbReference type="PANTHER" id="PTHR33154:SF33">
    <property type="entry name" value="TRANSCRIPTIONAL REPRESSOR SDPR"/>
    <property type="match status" value="1"/>
</dbReference>
<keyword evidence="6" id="KW-1185">Reference proteome</keyword>
<proteinExistence type="predicted"/>
<keyword evidence="1" id="KW-0805">Transcription regulation</keyword>
<dbReference type="InterPro" id="IPR051081">
    <property type="entry name" value="HTH_MetalResp_TranReg"/>
</dbReference>
<dbReference type="AlphaFoldDB" id="F2FAQ9"/>
<keyword evidence="2" id="KW-0238">DNA-binding</keyword>
<evidence type="ECO:0000313" key="5">
    <source>
        <dbReference type="EMBL" id="BAK17225.1"/>
    </source>
</evidence>
<dbReference type="InterPro" id="IPR011991">
    <property type="entry name" value="ArsR-like_HTH"/>
</dbReference>
<evidence type="ECO:0000256" key="3">
    <source>
        <dbReference type="ARBA" id="ARBA00023163"/>
    </source>
</evidence>
<dbReference type="GO" id="GO:0003677">
    <property type="term" value="F:DNA binding"/>
    <property type="evidence" value="ECO:0007669"/>
    <property type="project" value="UniProtKB-KW"/>
</dbReference>
<dbReference type="STRING" id="1002809.SSIL_2802"/>
<dbReference type="Proteomes" id="UP000006691">
    <property type="component" value="Chromosome"/>
</dbReference>
<dbReference type="CDD" id="cd00090">
    <property type="entry name" value="HTH_ARSR"/>
    <property type="match status" value="1"/>
</dbReference>
<feature type="domain" description="HTH arsR-type" evidence="4">
    <location>
        <begin position="5"/>
        <end position="113"/>
    </location>
</feature>
<dbReference type="InterPro" id="IPR001845">
    <property type="entry name" value="HTH_ArsR_DNA-bd_dom"/>
</dbReference>
<organism evidence="5 6">
    <name type="scientific">Solibacillus silvestris (strain StLB046)</name>
    <name type="common">Bacillus silvestris</name>
    <dbReference type="NCBI Taxonomy" id="1002809"/>
    <lineage>
        <taxon>Bacteria</taxon>
        <taxon>Bacillati</taxon>
        <taxon>Bacillota</taxon>
        <taxon>Bacilli</taxon>
        <taxon>Bacillales</taxon>
        <taxon>Caryophanaceae</taxon>
        <taxon>Solibacillus</taxon>
    </lineage>
</organism>
<evidence type="ECO:0000313" key="6">
    <source>
        <dbReference type="Proteomes" id="UP000006691"/>
    </source>
</evidence>
<dbReference type="SUPFAM" id="SSF46785">
    <property type="entry name" value="Winged helix' DNA-binding domain"/>
    <property type="match status" value="1"/>
</dbReference>
<gene>
    <name evidence="5" type="ordered locus">SSIL_2802</name>
</gene>
<dbReference type="GO" id="GO:0003700">
    <property type="term" value="F:DNA-binding transcription factor activity"/>
    <property type="evidence" value="ECO:0007669"/>
    <property type="project" value="InterPro"/>
</dbReference>
<dbReference type="Gene3D" id="1.10.10.10">
    <property type="entry name" value="Winged helix-like DNA-binding domain superfamily/Winged helix DNA-binding domain"/>
    <property type="match status" value="1"/>
</dbReference>
<dbReference type="PROSITE" id="PS50987">
    <property type="entry name" value="HTH_ARSR_2"/>
    <property type="match status" value="1"/>
</dbReference>
<dbReference type="KEGG" id="siv:SSIL_2802"/>